<dbReference type="Proteomes" id="UP000708208">
    <property type="component" value="Unassembled WGS sequence"/>
</dbReference>
<evidence type="ECO:0000313" key="2">
    <source>
        <dbReference type="EMBL" id="CAG7822117.1"/>
    </source>
</evidence>
<feature type="compositionally biased region" description="Polar residues" evidence="1">
    <location>
        <begin position="93"/>
        <end position="111"/>
    </location>
</feature>
<accession>A0A8J2PBH9</accession>
<feature type="non-terminal residue" evidence="2">
    <location>
        <position position="111"/>
    </location>
</feature>
<protein>
    <submittedName>
        <fullName evidence="2">Uncharacterized protein</fullName>
    </submittedName>
</protein>
<name>A0A8J2PBH9_9HEXA</name>
<gene>
    <name evidence="2" type="ORF">AFUS01_LOCUS32408</name>
</gene>
<reference evidence="2" key="1">
    <citation type="submission" date="2021-06" db="EMBL/GenBank/DDBJ databases">
        <authorList>
            <person name="Hodson N. C."/>
            <person name="Mongue J. A."/>
            <person name="Jaron S. K."/>
        </authorList>
    </citation>
    <scope>NUCLEOTIDE SEQUENCE</scope>
</reference>
<evidence type="ECO:0000313" key="3">
    <source>
        <dbReference type="Proteomes" id="UP000708208"/>
    </source>
</evidence>
<feature type="region of interest" description="Disordered" evidence="1">
    <location>
        <begin position="91"/>
        <end position="111"/>
    </location>
</feature>
<dbReference type="EMBL" id="CAJVCH010525376">
    <property type="protein sequence ID" value="CAG7822117.1"/>
    <property type="molecule type" value="Genomic_DNA"/>
</dbReference>
<dbReference type="AlphaFoldDB" id="A0A8J2PBH9"/>
<evidence type="ECO:0000256" key="1">
    <source>
        <dbReference type="SAM" id="MobiDB-lite"/>
    </source>
</evidence>
<comment type="caution">
    <text evidence="2">The sequence shown here is derived from an EMBL/GenBank/DDBJ whole genome shotgun (WGS) entry which is preliminary data.</text>
</comment>
<proteinExistence type="predicted"/>
<sequence>KKKLPSPFYNLWPFSGVSVRIDFSADFQVLGWRMMKGCEVLGGSQSDVVSIEKGVPDSVILASWREVVSVCGGIATVIRRGGVSDIASKEFQPRNSKCGPNSSSPLCFSNA</sequence>
<organism evidence="2 3">
    <name type="scientific">Allacma fusca</name>
    <dbReference type="NCBI Taxonomy" id="39272"/>
    <lineage>
        <taxon>Eukaryota</taxon>
        <taxon>Metazoa</taxon>
        <taxon>Ecdysozoa</taxon>
        <taxon>Arthropoda</taxon>
        <taxon>Hexapoda</taxon>
        <taxon>Collembola</taxon>
        <taxon>Symphypleona</taxon>
        <taxon>Sminthuridae</taxon>
        <taxon>Allacma</taxon>
    </lineage>
</organism>
<keyword evidence="3" id="KW-1185">Reference proteome</keyword>